<dbReference type="Proteomes" id="UP001217185">
    <property type="component" value="Chromosome"/>
</dbReference>
<gene>
    <name evidence="1" type="ORF">P5658_25500</name>
</gene>
<name>A0AC61Z0R3_BACIU</name>
<accession>A0AC61Z0R3</accession>
<organism evidence="1 2">
    <name type="scientific">Bacillus subtilis</name>
    <dbReference type="NCBI Taxonomy" id="1423"/>
    <lineage>
        <taxon>Bacteria</taxon>
        <taxon>Bacillati</taxon>
        <taxon>Bacillota</taxon>
        <taxon>Bacilli</taxon>
        <taxon>Bacillales</taxon>
        <taxon>Bacillaceae</taxon>
        <taxon>Bacillus</taxon>
    </lineage>
</organism>
<protein>
    <submittedName>
        <fullName evidence="1">YqaI family protein</fullName>
    </submittedName>
</protein>
<dbReference type="EMBL" id="CP121756">
    <property type="protein sequence ID" value="WGE08866.1"/>
    <property type="molecule type" value="Genomic_DNA"/>
</dbReference>
<reference evidence="1" key="1">
    <citation type="submission" date="2025-02" db="EMBL/GenBank/DDBJ databases">
        <title>Complete genome sequences of 52 Bacillus and Priestia strains isolated from West-African fermentations and 26 reference strains from the DSMZ collection.</title>
        <authorList>
            <person name="Wiedenbein E.S."/>
            <person name="Canoy T.S."/>
            <person name="Hui Y."/>
            <person name="Parkouda C."/>
            <person name="Dawende C."/>
            <person name="Ametefe E."/>
            <person name="Jespersen L."/>
            <person name="Nielsen D.S."/>
        </authorList>
    </citation>
    <scope>NUCLEOTIDE SEQUENCE</scope>
    <source>
        <strain evidence="1">PRO122</strain>
    </source>
</reference>
<sequence length="71" mass="8450">MKELKKLYIENPMILNNWHDKLTDPETQKDFFGDEVTPVDDYVIDCGAVILRENLDRYLREQLGFKFKNGQ</sequence>
<evidence type="ECO:0000313" key="2">
    <source>
        <dbReference type="Proteomes" id="UP001217185"/>
    </source>
</evidence>
<evidence type="ECO:0000313" key="1">
    <source>
        <dbReference type="EMBL" id="WGE08866.1"/>
    </source>
</evidence>
<proteinExistence type="predicted"/>